<protein>
    <submittedName>
        <fullName evidence="8">DNA internalization-related competence protein ComEC/Rec2</fullName>
    </submittedName>
</protein>
<feature type="transmembrane region" description="Helical" evidence="6">
    <location>
        <begin position="228"/>
        <end position="250"/>
    </location>
</feature>
<dbReference type="GO" id="GO:0005886">
    <property type="term" value="C:plasma membrane"/>
    <property type="evidence" value="ECO:0007669"/>
    <property type="project" value="UniProtKB-SubCell"/>
</dbReference>
<evidence type="ECO:0000256" key="1">
    <source>
        <dbReference type="ARBA" id="ARBA00004651"/>
    </source>
</evidence>
<evidence type="ECO:0000256" key="4">
    <source>
        <dbReference type="ARBA" id="ARBA00022989"/>
    </source>
</evidence>
<dbReference type="InterPro" id="IPR004797">
    <property type="entry name" value="Competence_ComEC/Rec2"/>
</dbReference>
<dbReference type="AlphaFoldDB" id="A0A923MEJ2"/>
<dbReference type="NCBIfam" id="TIGR00361">
    <property type="entry name" value="ComEC_Rec2"/>
    <property type="match status" value="1"/>
</dbReference>
<keyword evidence="2" id="KW-1003">Cell membrane</keyword>
<proteinExistence type="predicted"/>
<feature type="transmembrane region" description="Helical" evidence="6">
    <location>
        <begin position="355"/>
        <end position="376"/>
    </location>
</feature>
<dbReference type="NCBIfam" id="TIGR00360">
    <property type="entry name" value="ComEC_N-term"/>
    <property type="match status" value="1"/>
</dbReference>
<dbReference type="PANTHER" id="PTHR30619:SF7">
    <property type="entry name" value="BETA-LACTAMASE DOMAIN PROTEIN"/>
    <property type="match status" value="1"/>
</dbReference>
<feature type="transmembrane region" description="Helical" evidence="6">
    <location>
        <begin position="429"/>
        <end position="449"/>
    </location>
</feature>
<dbReference type="CDD" id="cd07731">
    <property type="entry name" value="ComA-like_MBL-fold"/>
    <property type="match status" value="1"/>
</dbReference>
<evidence type="ECO:0000313" key="8">
    <source>
        <dbReference type="EMBL" id="MBC5769257.1"/>
    </source>
</evidence>
<evidence type="ECO:0000256" key="3">
    <source>
        <dbReference type="ARBA" id="ARBA00022692"/>
    </source>
</evidence>
<dbReference type="SUPFAM" id="SSF56281">
    <property type="entry name" value="Metallo-hydrolase/oxidoreductase"/>
    <property type="match status" value="1"/>
</dbReference>
<dbReference type="Pfam" id="PF00753">
    <property type="entry name" value="Lactamase_B"/>
    <property type="match status" value="1"/>
</dbReference>
<feature type="transmembrane region" description="Helical" evidence="6">
    <location>
        <begin position="396"/>
        <end position="417"/>
    </location>
</feature>
<feature type="domain" description="Metallo-beta-lactamase" evidence="7">
    <location>
        <begin position="516"/>
        <end position="710"/>
    </location>
</feature>
<comment type="caution">
    <text evidence="8">The sequence shown here is derived from an EMBL/GenBank/DDBJ whole genome shotgun (WGS) entry which is preliminary data.</text>
</comment>
<feature type="transmembrane region" description="Helical" evidence="6">
    <location>
        <begin position="52"/>
        <end position="70"/>
    </location>
</feature>
<evidence type="ECO:0000256" key="5">
    <source>
        <dbReference type="ARBA" id="ARBA00023136"/>
    </source>
</evidence>
<evidence type="ECO:0000256" key="2">
    <source>
        <dbReference type="ARBA" id="ARBA00022475"/>
    </source>
</evidence>
<dbReference type="Pfam" id="PF03772">
    <property type="entry name" value="Competence"/>
    <property type="match status" value="1"/>
</dbReference>
<dbReference type="EMBL" id="JACOQI010000002">
    <property type="protein sequence ID" value="MBC5769257.1"/>
    <property type="molecule type" value="Genomic_DNA"/>
</dbReference>
<dbReference type="PANTHER" id="PTHR30619">
    <property type="entry name" value="DNA INTERNALIZATION/COMPETENCE PROTEIN COMEC/REC2"/>
    <property type="match status" value="1"/>
</dbReference>
<reference evidence="8" key="1">
    <citation type="submission" date="2020-08" db="EMBL/GenBank/DDBJ databases">
        <title>Genome public.</title>
        <authorList>
            <person name="Liu C."/>
            <person name="Sun Q."/>
        </authorList>
    </citation>
    <scope>NUCLEOTIDE SEQUENCE</scope>
    <source>
        <strain evidence="8">BX15</strain>
    </source>
</reference>
<dbReference type="GO" id="GO:0030420">
    <property type="term" value="P:establishment of competence for transformation"/>
    <property type="evidence" value="ECO:0007669"/>
    <property type="project" value="InterPro"/>
</dbReference>
<feature type="transmembrane region" description="Helical" evidence="6">
    <location>
        <begin position="257"/>
        <end position="272"/>
    </location>
</feature>
<keyword evidence="4 6" id="KW-1133">Transmembrane helix</keyword>
<gene>
    <name evidence="8" type="ORF">H8Z83_02715</name>
</gene>
<dbReference type="InterPro" id="IPR035681">
    <property type="entry name" value="ComA-like_MBL"/>
</dbReference>
<evidence type="ECO:0000259" key="7">
    <source>
        <dbReference type="SMART" id="SM00849"/>
    </source>
</evidence>
<feature type="transmembrane region" description="Helical" evidence="6">
    <location>
        <begin position="325"/>
        <end position="343"/>
    </location>
</feature>
<dbReference type="InterPro" id="IPR004477">
    <property type="entry name" value="ComEC_N"/>
</dbReference>
<accession>A0A923MEJ2</accession>
<keyword evidence="3 6" id="KW-0812">Transmembrane</keyword>
<keyword evidence="5 6" id="KW-0472">Membrane</keyword>
<feature type="transmembrane region" description="Helical" evidence="6">
    <location>
        <begin position="481"/>
        <end position="499"/>
    </location>
</feature>
<dbReference type="Proteomes" id="UP000620327">
    <property type="component" value="Unassembled WGS sequence"/>
</dbReference>
<dbReference type="SMART" id="SM00849">
    <property type="entry name" value="Lactamase_B"/>
    <property type="match status" value="1"/>
</dbReference>
<dbReference type="InterPro" id="IPR036866">
    <property type="entry name" value="RibonucZ/Hydroxyglut_hydro"/>
</dbReference>
<dbReference type="RefSeq" id="WP_187013641.1">
    <property type="nucleotide sequence ID" value="NZ_JACOQI010000002.1"/>
</dbReference>
<keyword evidence="9" id="KW-1185">Reference proteome</keyword>
<evidence type="ECO:0000313" key="9">
    <source>
        <dbReference type="Proteomes" id="UP000620327"/>
    </source>
</evidence>
<feature type="transmembrane region" description="Helical" evidence="6">
    <location>
        <begin position="455"/>
        <end position="474"/>
    </location>
</feature>
<sequence length="745" mass="80455">MRRLALFCGGFAAGIFLAQYLLPGGWLLSGGLVCLALGFGALLLPECWRKRAILCLVGAALALGWNWLYVRQVSEPMEALADTQQALTMTLTEYPAETRFGAKVTVRAEGLPGKLTYYGDPSLLQLSPGQCLTDEVYLQSASRIRDDDVTVFNSKGVFLLAYSRGTVAFHAGTMDAPRWWPARLGRAMQVRIRDLFSGDDAGFLLALLTGRKGELSTQADVDLSEAGVYHILAVSGMHCAYLLAMVGFLAGKHRRRLTAVAAIPTLIFYAVLTGGSPSVVRACVMLSFLTAAPLFRRESDPPTALMAALFLILLDNPFAAKSVSLQLSFGAVVGLLWLSPKLYRGLAGEKKHGRLFTFTTVSISTTFGCLALTAPISAYYFGSFAPVSLLSNLLCLWAVGIVFIGGLAAVLLSFFYLPLGTVIGLVPRLLIKYILAVCHALAALPYHGVYFCNPYLKYWMGFVYLLFAAAWLLKPKGRRKFAVAAALSVLTLAVTVRAGESRFCHRLNAAAVDVGQGQSVILRSGTETALVDCGSGNNWRDAGCDTADELLTMGCRRVDRVILTHFDDDHINGVEHLLARVGAETLTIPKAEGGAALDRLLELAERYGMDVETVTEETHLPFGNGELTIFPPLGVSGSNELGLTVLASAGEHSFLITGDMERATEKKLIETYELPELDVLMAGHHGSKNSTSKELLDAVTPGTVIISVGSNSYGHPAEDTLRRLARAGCDIYRTDRHGTVYLSFD</sequence>
<evidence type="ECO:0000256" key="6">
    <source>
        <dbReference type="SAM" id="Phobius"/>
    </source>
</evidence>
<name>A0A923MEJ2_9FIRM</name>
<organism evidence="8 9">
    <name type="scientific">Dysosmobacter segnis</name>
    <dbReference type="NCBI Taxonomy" id="2763042"/>
    <lineage>
        <taxon>Bacteria</taxon>
        <taxon>Bacillati</taxon>
        <taxon>Bacillota</taxon>
        <taxon>Clostridia</taxon>
        <taxon>Eubacteriales</taxon>
        <taxon>Oscillospiraceae</taxon>
        <taxon>Dysosmobacter</taxon>
    </lineage>
</organism>
<dbReference type="InterPro" id="IPR001279">
    <property type="entry name" value="Metallo-B-lactamas"/>
</dbReference>
<dbReference type="InterPro" id="IPR052159">
    <property type="entry name" value="Competence_DNA_uptake"/>
</dbReference>
<dbReference type="Gene3D" id="3.60.15.10">
    <property type="entry name" value="Ribonuclease Z/Hydroxyacylglutathione hydrolase-like"/>
    <property type="match status" value="1"/>
</dbReference>
<feature type="transmembrane region" description="Helical" evidence="6">
    <location>
        <begin position="27"/>
        <end position="45"/>
    </location>
</feature>
<comment type="subcellular location">
    <subcellularLocation>
        <location evidence="1">Cell membrane</location>
        <topology evidence="1">Multi-pass membrane protein</topology>
    </subcellularLocation>
</comment>